<feature type="transmembrane region" description="Helical" evidence="6">
    <location>
        <begin position="56"/>
        <end position="80"/>
    </location>
</feature>
<dbReference type="InterPro" id="IPR017850">
    <property type="entry name" value="Alkaline_phosphatase_core_sf"/>
</dbReference>
<reference evidence="8 9" key="1">
    <citation type="submission" date="2021-03" db="EMBL/GenBank/DDBJ databases">
        <title>Complete genome of Polaribacter_sp.SM13.</title>
        <authorList>
            <person name="Jeong S.W."/>
            <person name="Bae J.W."/>
        </authorList>
    </citation>
    <scope>NUCLEOTIDE SEQUENCE [LARGE SCALE GENOMIC DNA]</scope>
    <source>
        <strain evidence="8 9">SM13</strain>
    </source>
</reference>
<organism evidence="8 9">
    <name type="scientific">Polaribacter cellanae</name>
    <dbReference type="NCBI Taxonomy" id="2818493"/>
    <lineage>
        <taxon>Bacteria</taxon>
        <taxon>Pseudomonadati</taxon>
        <taxon>Bacteroidota</taxon>
        <taxon>Flavobacteriia</taxon>
        <taxon>Flavobacteriales</taxon>
        <taxon>Flavobacteriaceae</taxon>
    </lineage>
</organism>
<comment type="subcellular location">
    <subcellularLocation>
        <location evidence="1">Cell membrane</location>
        <topology evidence="1">Multi-pass membrane protein</topology>
    </subcellularLocation>
</comment>
<dbReference type="GO" id="GO:0016787">
    <property type="term" value="F:hydrolase activity"/>
    <property type="evidence" value="ECO:0007669"/>
    <property type="project" value="UniProtKB-KW"/>
</dbReference>
<dbReference type="EMBL" id="CP071869">
    <property type="protein sequence ID" value="QTE23643.1"/>
    <property type="molecule type" value="Genomic_DNA"/>
</dbReference>
<keyword evidence="4 6" id="KW-1133">Transmembrane helix</keyword>
<name>A0A975CQ76_9FLAO</name>
<gene>
    <name evidence="8" type="ORF">J3359_05035</name>
</gene>
<evidence type="ECO:0000256" key="1">
    <source>
        <dbReference type="ARBA" id="ARBA00004651"/>
    </source>
</evidence>
<dbReference type="SUPFAM" id="SSF53649">
    <property type="entry name" value="Alkaline phosphatase-like"/>
    <property type="match status" value="1"/>
</dbReference>
<sequence>MKKNLFLKEFSNLLFFWFIGVFFFFVFRLTFILIYSSDIQNPLLISDYINSFFMGFRFDITAISYFLIIPFLCLYILLPFFKGRFTKNIRIIFQYLFIILSVIFSVVTINYYKEYKDQFNHFLFMGLYDDKKAVFESILSDFNPIFNSFIIITLIFIFLKIFTFYENSNKIYNFLNKFNFKYKNITYKILALVLFIGSIRGSYTKYPVRRFYAAVSPDNFINKTITNPFVSLNNAISDYNEINKSYDKNPFGEIPLSIQNNFSPINNLLKKETINNSILIEKPEQVFLVVMESYDSWPLMKKYRNLKLSSELTNIENKAISFKNFTPAASTTMNSFGTIVTSVPYCGINISKIGALRTFPTSIFEQFKKMGYETNFFYGGYLSWQNIDNFVRKQGAENVYGAANSKASKGIWGIDDEALYKMVLNKVNNTKKSLNVILTMSYHSPYEVDIYKKGFFYKKKSDLPLEFQKKYNEEQTPVKALGHLWYADKTLGEFVKKAEKKFKSSLFSFTGDHFGRKFINNKPTLYESSTVPFIIYGKNLKSNLVETKTAGSHKDIGATLYDLVSPANFKYYSFGNSLINSKKNIGYSYDKVNTRDEIISFTKTYGAKTYYINKPNSFKHTKNYYKKELDSVMSLAWHYTVKGDTIK</sequence>
<keyword evidence="2" id="KW-1003">Cell membrane</keyword>
<dbReference type="InterPro" id="IPR050448">
    <property type="entry name" value="OpgB/LTA_synthase_biosynth"/>
</dbReference>
<accession>A0A975CQ76</accession>
<proteinExistence type="predicted"/>
<evidence type="ECO:0000256" key="6">
    <source>
        <dbReference type="SAM" id="Phobius"/>
    </source>
</evidence>
<dbReference type="KEGG" id="pcea:J3359_05035"/>
<evidence type="ECO:0000313" key="8">
    <source>
        <dbReference type="EMBL" id="QTE23643.1"/>
    </source>
</evidence>
<dbReference type="CDD" id="cd16015">
    <property type="entry name" value="LTA_synthase"/>
    <property type="match status" value="1"/>
</dbReference>
<keyword evidence="3 6" id="KW-0812">Transmembrane</keyword>
<evidence type="ECO:0000313" key="9">
    <source>
        <dbReference type="Proteomes" id="UP000663920"/>
    </source>
</evidence>
<evidence type="ECO:0000256" key="5">
    <source>
        <dbReference type="ARBA" id="ARBA00023136"/>
    </source>
</evidence>
<dbReference type="PANTHER" id="PTHR47371:SF3">
    <property type="entry name" value="PHOSPHOGLYCEROL TRANSFERASE I"/>
    <property type="match status" value="1"/>
</dbReference>
<keyword evidence="9" id="KW-1185">Reference proteome</keyword>
<dbReference type="Pfam" id="PF00884">
    <property type="entry name" value="Sulfatase"/>
    <property type="match status" value="1"/>
</dbReference>
<dbReference type="InterPro" id="IPR000917">
    <property type="entry name" value="Sulfatase_N"/>
</dbReference>
<feature type="transmembrane region" description="Helical" evidence="6">
    <location>
        <begin position="145"/>
        <end position="165"/>
    </location>
</feature>
<evidence type="ECO:0000256" key="2">
    <source>
        <dbReference type="ARBA" id="ARBA00022475"/>
    </source>
</evidence>
<dbReference type="Proteomes" id="UP000663920">
    <property type="component" value="Chromosome"/>
</dbReference>
<feature type="domain" description="Sulfatase N-terminal" evidence="7">
    <location>
        <begin position="286"/>
        <end position="564"/>
    </location>
</feature>
<feature type="transmembrane region" description="Helical" evidence="6">
    <location>
        <begin position="12"/>
        <end position="36"/>
    </location>
</feature>
<dbReference type="AlphaFoldDB" id="A0A975CQ76"/>
<dbReference type="Gene3D" id="3.40.720.10">
    <property type="entry name" value="Alkaline Phosphatase, subunit A"/>
    <property type="match status" value="1"/>
</dbReference>
<evidence type="ECO:0000259" key="7">
    <source>
        <dbReference type="Pfam" id="PF00884"/>
    </source>
</evidence>
<evidence type="ECO:0000256" key="3">
    <source>
        <dbReference type="ARBA" id="ARBA00022692"/>
    </source>
</evidence>
<protein>
    <submittedName>
        <fullName evidence="8">Sulfatase-like hydrolase/transferase</fullName>
    </submittedName>
</protein>
<feature type="transmembrane region" description="Helical" evidence="6">
    <location>
        <begin position="92"/>
        <end position="112"/>
    </location>
</feature>
<keyword evidence="8" id="KW-0378">Hydrolase</keyword>
<keyword evidence="5 6" id="KW-0472">Membrane</keyword>
<dbReference type="RefSeq" id="WP_208079645.1">
    <property type="nucleotide sequence ID" value="NZ_CP071869.1"/>
</dbReference>
<evidence type="ECO:0000256" key="4">
    <source>
        <dbReference type="ARBA" id="ARBA00022989"/>
    </source>
</evidence>
<feature type="transmembrane region" description="Helical" evidence="6">
    <location>
        <begin position="185"/>
        <end position="203"/>
    </location>
</feature>
<dbReference type="PANTHER" id="PTHR47371">
    <property type="entry name" value="LIPOTEICHOIC ACID SYNTHASE"/>
    <property type="match status" value="1"/>
</dbReference>
<dbReference type="GO" id="GO:0005886">
    <property type="term" value="C:plasma membrane"/>
    <property type="evidence" value="ECO:0007669"/>
    <property type="project" value="UniProtKB-SubCell"/>
</dbReference>